<reference evidence="1 2" key="1">
    <citation type="submission" date="2020-04" db="EMBL/GenBank/DDBJ databases">
        <title>FDA dAtabase for Regulatory Grade micrObial Sequences (FDA-ARGOS): Supporting development and validation of Infectious Disease Dx tests.</title>
        <authorList>
            <person name="Sciortino C."/>
            <person name="Tallon L."/>
            <person name="Sadzewicz L."/>
            <person name="Vavikolanu K."/>
            <person name="Mehta A."/>
            <person name="Aluvathingal J."/>
            <person name="Nadendla S."/>
            <person name="Nandy P."/>
            <person name="Geyer C."/>
            <person name="Yan Y."/>
            <person name="Sichtig H."/>
        </authorList>
    </citation>
    <scope>NUCLEOTIDE SEQUENCE [LARGE SCALE GENOMIC DNA]</scope>
    <source>
        <strain evidence="1 2">FDAARGOS_633</strain>
    </source>
</reference>
<dbReference type="AlphaFoldDB" id="A0A6H0ZME2"/>
<gene>
    <name evidence="1" type="ORF">FOB41_13050</name>
</gene>
<evidence type="ECO:0000313" key="2">
    <source>
        <dbReference type="Proteomes" id="UP000500870"/>
    </source>
</evidence>
<dbReference type="Proteomes" id="UP000500870">
    <property type="component" value="Chromosome 1"/>
</dbReference>
<name>A0A6H0ZME2_9HYPH</name>
<proteinExistence type="predicted"/>
<organism evidence="1 2">
    <name type="scientific">Agrobacterium pusense</name>
    <dbReference type="NCBI Taxonomy" id="648995"/>
    <lineage>
        <taxon>Bacteria</taxon>
        <taxon>Pseudomonadati</taxon>
        <taxon>Pseudomonadota</taxon>
        <taxon>Alphaproteobacteria</taxon>
        <taxon>Hyphomicrobiales</taxon>
        <taxon>Rhizobiaceae</taxon>
        <taxon>Rhizobium/Agrobacterium group</taxon>
        <taxon>Agrobacterium</taxon>
    </lineage>
</organism>
<evidence type="ECO:0000313" key="1">
    <source>
        <dbReference type="EMBL" id="QIX22012.1"/>
    </source>
</evidence>
<dbReference type="RefSeq" id="WP_156779248.1">
    <property type="nucleotide sequence ID" value="NZ_CP039894.1"/>
</dbReference>
<protein>
    <submittedName>
        <fullName evidence="1">Uncharacterized protein</fullName>
    </submittedName>
</protein>
<dbReference type="EMBL" id="CP050898">
    <property type="protein sequence ID" value="QIX22012.1"/>
    <property type="molecule type" value="Genomic_DNA"/>
</dbReference>
<accession>A0A6H0ZME2</accession>
<sequence>MIIATLIGCLKKLATKCAASVREVNTRDQKYSVSRGFLKEKPVTSWARAMV</sequence>